<organism evidence="4 5">
    <name type="scientific">Sanguibacteroides justesenii</name>
    <dbReference type="NCBI Taxonomy" id="1547597"/>
    <lineage>
        <taxon>Bacteria</taxon>
        <taxon>Pseudomonadati</taxon>
        <taxon>Bacteroidota</taxon>
        <taxon>Bacteroidia</taxon>
        <taxon>Bacteroidales</taxon>
        <taxon>Porphyromonadaceae</taxon>
        <taxon>Sanguibacteroides</taxon>
    </lineage>
</organism>
<reference evidence="4 5" key="1">
    <citation type="submission" date="2014-07" db="EMBL/GenBank/DDBJ databases">
        <title>Porphyromonadaceae bacterium OUH 308042 = ATCC BAA-2681 = DSM 28342 draft genome.</title>
        <authorList>
            <person name="Sydenham T.V."/>
            <person name="Hasman H."/>
            <person name="Justensen U.S."/>
        </authorList>
    </citation>
    <scope>NUCLEOTIDE SEQUENCE [LARGE SCALE GENOMIC DNA]</scope>
    <source>
        <strain evidence="4 5">OUH 308042</strain>
    </source>
</reference>
<sequence>MRNLCMILFMFSFFSVYGQKDVELTQSGIEQAHKGNFSRAITLFDKALKINPENIKAIYNKGFIRENQNRFEEAAELYSRIIDLEPKDIYYFRRGYCYFQSRRYREALKDYNLMLKKYPDDNDLLMKRIRIYIQQKQWNKVLSDFDTYLEKDPDDFIIQANRAKLLINLKREKEAHTILEKLIQKYPDETIILNSWAFSLLKQGLTDKALQYINKALKIKPSYAAAYITRAQIFLEIGDREKACKDYTQAQKLGFPIDQLNEESIARLNANCKN</sequence>
<dbReference type="Pfam" id="PF13181">
    <property type="entry name" value="TPR_8"/>
    <property type="match status" value="2"/>
</dbReference>
<dbReference type="EMBL" id="JPIU01000024">
    <property type="protein sequence ID" value="KIO47087.1"/>
    <property type="molecule type" value="Genomic_DNA"/>
</dbReference>
<evidence type="ECO:0000256" key="3">
    <source>
        <dbReference type="PROSITE-ProRule" id="PRU00339"/>
    </source>
</evidence>
<dbReference type="SUPFAM" id="SSF48452">
    <property type="entry name" value="TPR-like"/>
    <property type="match status" value="1"/>
</dbReference>
<feature type="repeat" description="TPR" evidence="3">
    <location>
        <begin position="55"/>
        <end position="88"/>
    </location>
</feature>
<gene>
    <name evidence="4" type="ORF">BA92_01155</name>
</gene>
<dbReference type="RefSeq" id="WP_082027428.1">
    <property type="nucleotide sequence ID" value="NZ_JPIU01000024.1"/>
</dbReference>
<keyword evidence="5" id="KW-1185">Reference proteome</keyword>
<dbReference type="Pfam" id="PF14559">
    <property type="entry name" value="TPR_19"/>
    <property type="match status" value="1"/>
</dbReference>
<dbReference type="InterPro" id="IPR011990">
    <property type="entry name" value="TPR-like_helical_dom_sf"/>
</dbReference>
<dbReference type="PANTHER" id="PTHR44858:SF1">
    <property type="entry name" value="UDP-N-ACETYLGLUCOSAMINE--PEPTIDE N-ACETYLGLUCOSAMINYLTRANSFERASE SPINDLY-RELATED"/>
    <property type="match status" value="1"/>
</dbReference>
<dbReference type="Gene3D" id="1.25.40.10">
    <property type="entry name" value="Tetratricopeptide repeat domain"/>
    <property type="match status" value="2"/>
</dbReference>
<dbReference type="PROSITE" id="PS50005">
    <property type="entry name" value="TPR"/>
    <property type="match status" value="2"/>
</dbReference>
<evidence type="ECO:0000313" key="5">
    <source>
        <dbReference type="Proteomes" id="UP000031980"/>
    </source>
</evidence>
<evidence type="ECO:0000313" key="4">
    <source>
        <dbReference type="EMBL" id="KIO47087.1"/>
    </source>
</evidence>
<accession>A0A0C3NLI4</accession>
<dbReference type="SMART" id="SM00028">
    <property type="entry name" value="TPR"/>
    <property type="match status" value="7"/>
</dbReference>
<proteinExistence type="predicted"/>
<protein>
    <submittedName>
        <fullName evidence="4">Uncharacterized protein</fullName>
    </submittedName>
</protein>
<name>A0A0C3NLI4_9PORP</name>
<keyword evidence="1" id="KW-0677">Repeat</keyword>
<dbReference type="InterPro" id="IPR019734">
    <property type="entry name" value="TPR_rpt"/>
</dbReference>
<evidence type="ECO:0000256" key="2">
    <source>
        <dbReference type="ARBA" id="ARBA00022803"/>
    </source>
</evidence>
<evidence type="ECO:0000256" key="1">
    <source>
        <dbReference type="ARBA" id="ARBA00022737"/>
    </source>
</evidence>
<feature type="repeat" description="TPR" evidence="3">
    <location>
        <begin position="21"/>
        <end position="54"/>
    </location>
</feature>
<dbReference type="OrthoDB" id="1525165at2"/>
<dbReference type="Pfam" id="PF13174">
    <property type="entry name" value="TPR_6"/>
    <property type="match status" value="1"/>
</dbReference>
<keyword evidence="2 3" id="KW-0802">TPR repeat</keyword>
<dbReference type="Proteomes" id="UP000031980">
    <property type="component" value="Unassembled WGS sequence"/>
</dbReference>
<dbReference type="AlphaFoldDB" id="A0A0C3NLI4"/>
<comment type="caution">
    <text evidence="4">The sequence shown here is derived from an EMBL/GenBank/DDBJ whole genome shotgun (WGS) entry which is preliminary data.</text>
</comment>
<dbReference type="PANTHER" id="PTHR44858">
    <property type="entry name" value="TETRATRICOPEPTIDE REPEAT PROTEIN 6"/>
    <property type="match status" value="1"/>
</dbReference>
<dbReference type="InterPro" id="IPR050498">
    <property type="entry name" value="Ycf3"/>
</dbReference>